<keyword evidence="3" id="KW-1185">Reference proteome</keyword>
<evidence type="ECO:0000313" key="3">
    <source>
        <dbReference type="Proteomes" id="UP000035287"/>
    </source>
</evidence>
<protein>
    <recommendedName>
        <fullName evidence="1">SUF system FeS cluster assembly SufBD core domain-containing protein</fullName>
    </recommendedName>
</protein>
<gene>
    <name evidence="2" type="ORF">AB433_16050</name>
</gene>
<organism evidence="2 3">
    <name type="scientific">Croceicoccus naphthovorans</name>
    <dbReference type="NCBI Taxonomy" id="1348774"/>
    <lineage>
        <taxon>Bacteria</taxon>
        <taxon>Pseudomonadati</taxon>
        <taxon>Pseudomonadota</taxon>
        <taxon>Alphaproteobacteria</taxon>
        <taxon>Sphingomonadales</taxon>
        <taxon>Erythrobacteraceae</taxon>
        <taxon>Croceicoccus</taxon>
    </lineage>
</organism>
<dbReference type="InterPro" id="IPR000825">
    <property type="entry name" value="SUF_FeS_clus_asmbl_SufBD_core"/>
</dbReference>
<dbReference type="PANTHER" id="PTHR43575:SF1">
    <property type="entry name" value="PROTEIN ABCI7, CHLOROPLASTIC"/>
    <property type="match status" value="1"/>
</dbReference>
<dbReference type="STRING" id="1348774.AB433_16050"/>
<dbReference type="KEGG" id="cna:AB433_16050"/>
<dbReference type="RefSeq" id="WP_047822426.1">
    <property type="nucleotide sequence ID" value="NZ_CP011770.1"/>
</dbReference>
<feature type="domain" description="SUF system FeS cluster assembly SufBD core" evidence="1">
    <location>
        <begin position="58"/>
        <end position="222"/>
    </location>
</feature>
<dbReference type="PANTHER" id="PTHR43575">
    <property type="entry name" value="PROTEIN ABCI7, CHLOROPLASTIC"/>
    <property type="match status" value="1"/>
</dbReference>
<dbReference type="EMBL" id="CP011770">
    <property type="protein sequence ID" value="AKM11141.1"/>
    <property type="molecule type" value="Genomic_DNA"/>
</dbReference>
<name>A0A0G3XKK6_9SPHN</name>
<dbReference type="GO" id="GO:0016226">
    <property type="term" value="P:iron-sulfur cluster assembly"/>
    <property type="evidence" value="ECO:0007669"/>
    <property type="project" value="InterPro"/>
</dbReference>
<dbReference type="PATRIC" id="fig|1348774.3.peg.3372"/>
<dbReference type="Pfam" id="PF01458">
    <property type="entry name" value="SUFBD_core"/>
    <property type="match status" value="1"/>
</dbReference>
<evidence type="ECO:0000313" key="2">
    <source>
        <dbReference type="EMBL" id="AKM11141.1"/>
    </source>
</evidence>
<dbReference type="AlphaFoldDB" id="A0A0G3XKK6"/>
<dbReference type="SUPFAM" id="SSF101960">
    <property type="entry name" value="Stabilizer of iron transporter SufD"/>
    <property type="match status" value="1"/>
</dbReference>
<dbReference type="InterPro" id="IPR055346">
    <property type="entry name" value="Fe-S_cluster_assembly_SufBD"/>
</dbReference>
<evidence type="ECO:0000259" key="1">
    <source>
        <dbReference type="Pfam" id="PF01458"/>
    </source>
</evidence>
<accession>A0A0G3XKK6</accession>
<proteinExistence type="predicted"/>
<dbReference type="Proteomes" id="UP000035287">
    <property type="component" value="Chromosome"/>
</dbReference>
<sequence length="250" mass="27114">MTDLATLPTNRDEDWRYAETAALDALTVPDLDVWHEVTVAPGVVQRKDFILDNAHPGIHRVRMTLEEGARGEIFAIASADAYTRLEVEVTLKRGAHFEFGGVTIGGGEHVREFVTRCIHAEPEATSNQVVRAVHWGKATGNFLGRIEVVRDAQKTDAAQNFRAILLEKGASANTKPELEIFADDVKCAHGAAIGALDQTAGFYMAARGIPPEIARKLQVQAFIADAFENAGEEGEGLLDRALSVLEGAQL</sequence>
<dbReference type="InterPro" id="IPR037284">
    <property type="entry name" value="SUF_FeS_clus_asmbl_SufBD_sf"/>
</dbReference>
<dbReference type="OrthoDB" id="9768262at2"/>
<reference evidence="2 3" key="1">
    <citation type="submission" date="2015-06" db="EMBL/GenBank/DDBJ databases">
        <authorList>
            <person name="Zeng Y."/>
            <person name="Huang Y."/>
        </authorList>
    </citation>
    <scope>NUCLEOTIDE SEQUENCE [LARGE SCALE GENOMIC DNA]</scope>
    <source>
        <strain evidence="2 3">PQ-2</strain>
    </source>
</reference>